<dbReference type="EMBL" id="CAJVPW010063904">
    <property type="protein sequence ID" value="CAG8785252.1"/>
    <property type="molecule type" value="Genomic_DNA"/>
</dbReference>
<comment type="caution">
    <text evidence="1">The sequence shown here is derived from an EMBL/GenBank/DDBJ whole genome shotgun (WGS) entry which is preliminary data.</text>
</comment>
<protein>
    <submittedName>
        <fullName evidence="1">8458_t:CDS:1</fullName>
    </submittedName>
</protein>
<feature type="non-terminal residue" evidence="1">
    <location>
        <position position="1"/>
    </location>
</feature>
<proteinExistence type="predicted"/>
<gene>
    <name evidence="1" type="ORF">SPELUC_LOCUS16733</name>
</gene>
<organism evidence="1 2">
    <name type="scientific">Cetraspora pellucida</name>
    <dbReference type="NCBI Taxonomy" id="1433469"/>
    <lineage>
        <taxon>Eukaryota</taxon>
        <taxon>Fungi</taxon>
        <taxon>Fungi incertae sedis</taxon>
        <taxon>Mucoromycota</taxon>
        <taxon>Glomeromycotina</taxon>
        <taxon>Glomeromycetes</taxon>
        <taxon>Diversisporales</taxon>
        <taxon>Gigasporaceae</taxon>
        <taxon>Cetraspora</taxon>
    </lineage>
</organism>
<feature type="non-terminal residue" evidence="1">
    <location>
        <position position="63"/>
    </location>
</feature>
<keyword evidence="2" id="KW-1185">Reference proteome</keyword>
<reference evidence="1" key="1">
    <citation type="submission" date="2021-06" db="EMBL/GenBank/DDBJ databases">
        <authorList>
            <person name="Kallberg Y."/>
            <person name="Tangrot J."/>
            <person name="Rosling A."/>
        </authorList>
    </citation>
    <scope>NUCLEOTIDE SEQUENCE</scope>
    <source>
        <strain evidence="1">28 12/20/2015</strain>
    </source>
</reference>
<sequence>IIDYWYYEIRDLRKKTPFSQQYQALEKEYKTFSNSVPYQIHPNAITTSKMINTKQITQLLQTS</sequence>
<dbReference type="Proteomes" id="UP000789366">
    <property type="component" value="Unassembled WGS sequence"/>
</dbReference>
<accession>A0ACA9RB44</accession>
<evidence type="ECO:0000313" key="1">
    <source>
        <dbReference type="EMBL" id="CAG8785252.1"/>
    </source>
</evidence>
<evidence type="ECO:0000313" key="2">
    <source>
        <dbReference type="Proteomes" id="UP000789366"/>
    </source>
</evidence>
<name>A0ACA9RB44_9GLOM</name>